<keyword evidence="6" id="KW-1185">Reference proteome</keyword>
<dbReference type="PANTHER" id="PTHR13132:SF29">
    <property type="entry name" value="ALPHA-(1,6)-FUCOSYLTRANSFERASE"/>
    <property type="match status" value="1"/>
</dbReference>
<dbReference type="Pfam" id="PF19745">
    <property type="entry name" value="FUT8_N_cat"/>
    <property type="match status" value="1"/>
</dbReference>
<protein>
    <recommendedName>
        <fullName evidence="4">GT23 domain-containing protein</fullName>
    </recommendedName>
</protein>
<dbReference type="GO" id="GO:0006487">
    <property type="term" value="P:protein N-linked glycosylation"/>
    <property type="evidence" value="ECO:0007669"/>
    <property type="project" value="TreeGrafter"/>
</dbReference>
<comment type="caution">
    <text evidence="3">Lacks conserved residue(s) required for the propagation of feature annotation.</text>
</comment>
<dbReference type="OrthoDB" id="2014825at2759"/>
<dbReference type="AlphaFoldDB" id="A0A8S9ZI71"/>
<evidence type="ECO:0000256" key="3">
    <source>
        <dbReference type="PROSITE-ProRule" id="PRU00992"/>
    </source>
</evidence>
<comment type="caution">
    <text evidence="5">The sequence shown here is derived from an EMBL/GenBank/DDBJ whole genome shotgun (WGS) entry which is preliminary data.</text>
</comment>
<keyword evidence="2 3" id="KW-0808">Transferase</keyword>
<evidence type="ECO:0000313" key="5">
    <source>
        <dbReference type="EMBL" id="KAF7632970.1"/>
    </source>
</evidence>
<dbReference type="PROSITE" id="PS51659">
    <property type="entry name" value="GT23"/>
    <property type="match status" value="1"/>
</dbReference>
<dbReference type="EMBL" id="JABEBT010000088">
    <property type="protein sequence ID" value="KAF7632970.1"/>
    <property type="molecule type" value="Genomic_DNA"/>
</dbReference>
<proteinExistence type="inferred from homology"/>
<dbReference type="PANTHER" id="PTHR13132">
    <property type="entry name" value="ALPHA- 1,6 -FUCOSYLTRANSFERASE"/>
    <property type="match status" value="1"/>
</dbReference>
<gene>
    <name evidence="5" type="ORF">Mgra_00007616</name>
</gene>
<evidence type="ECO:0000313" key="6">
    <source>
        <dbReference type="Proteomes" id="UP000605970"/>
    </source>
</evidence>
<dbReference type="Gene3D" id="3.40.50.11350">
    <property type="match status" value="1"/>
</dbReference>
<comment type="similarity">
    <text evidence="3">Belongs to the glycosyltransferase 23 family.</text>
</comment>
<dbReference type="GO" id="GO:0046921">
    <property type="term" value="F:alpha-(1-&gt;6)-fucosyltransferase activity"/>
    <property type="evidence" value="ECO:0007669"/>
    <property type="project" value="TreeGrafter"/>
</dbReference>
<feature type="domain" description="GT23" evidence="4">
    <location>
        <begin position="115"/>
        <end position="421"/>
    </location>
</feature>
<name>A0A8S9ZI71_9BILA</name>
<dbReference type="InterPro" id="IPR027350">
    <property type="entry name" value="GT23_dom"/>
</dbReference>
<accession>A0A8S9ZI71</accession>
<evidence type="ECO:0000259" key="4">
    <source>
        <dbReference type="PROSITE" id="PS51659"/>
    </source>
</evidence>
<reference evidence="5" key="1">
    <citation type="journal article" date="2020" name="Ecol. Evol.">
        <title>Genome structure and content of the rice root-knot nematode (Meloidogyne graminicola).</title>
        <authorList>
            <person name="Phan N.T."/>
            <person name="Danchin E.G.J."/>
            <person name="Klopp C."/>
            <person name="Perfus-Barbeoch L."/>
            <person name="Kozlowski D.K."/>
            <person name="Koutsovoulos G.D."/>
            <person name="Lopez-Roques C."/>
            <person name="Bouchez O."/>
            <person name="Zahm M."/>
            <person name="Besnard G."/>
            <person name="Bellafiore S."/>
        </authorList>
    </citation>
    <scope>NUCLEOTIDE SEQUENCE</scope>
    <source>
        <strain evidence="5">VN-18</strain>
    </source>
</reference>
<dbReference type="Proteomes" id="UP000605970">
    <property type="component" value="Unassembled WGS sequence"/>
</dbReference>
<keyword evidence="1 3" id="KW-0328">Glycosyltransferase</keyword>
<organism evidence="5 6">
    <name type="scientific">Meloidogyne graminicola</name>
    <dbReference type="NCBI Taxonomy" id="189291"/>
    <lineage>
        <taxon>Eukaryota</taxon>
        <taxon>Metazoa</taxon>
        <taxon>Ecdysozoa</taxon>
        <taxon>Nematoda</taxon>
        <taxon>Chromadorea</taxon>
        <taxon>Rhabditida</taxon>
        <taxon>Tylenchina</taxon>
        <taxon>Tylenchomorpha</taxon>
        <taxon>Tylenchoidea</taxon>
        <taxon>Meloidogynidae</taxon>
        <taxon>Meloidogyninae</taxon>
        <taxon>Meloidogyne</taxon>
    </lineage>
</organism>
<evidence type="ECO:0000256" key="2">
    <source>
        <dbReference type="ARBA" id="ARBA00022679"/>
    </source>
</evidence>
<dbReference type="InterPro" id="IPR045573">
    <property type="entry name" value="Fut8_N_cat"/>
</dbReference>
<evidence type="ECO:0000256" key="1">
    <source>
        <dbReference type="ARBA" id="ARBA00022676"/>
    </source>
</evidence>
<sequence>MFGQQNVGKYKSISSLVLPNIFIAKNEVKTSKVEAYSQMTLVQKKTYLMRLFGADSPIIGQNDQKIKFIERKIIQHLSTEQKFYSKEDKNMQLFILGNKVQAALTQLQNPSNCSSARILVCKLEQNCGFGCAMHHVSYCLSIASGLGRTLIFEDEGSKWAYNVTWNEMFEQITNCSYLEHVKPFLPIQTYSDPGQNDRIIFLDRRWDMCKVLKKELPHAPEVAPNEIKNLILGNHSNPSLWFLGQIIKFAGRENEKTRNATEQIVSTIPFECGPVVGIHVRLTDKKAETKLHHLEDYMKCVDFWFDIMGQPLINNSLNTNCTNKRMLFIATDEPKVVLEEANKKWGDKYEIYHGRQNAQYGYNHGDPERISRDALIDLLAEIRILSRCQFVVCTFSSNVCRLVYELMQTVQGEASENVHSLDYMYAEYWFENEMEAIAEYKSIPEYPVTPEEINAEKGDSHTTKWLYKRKNLKTNKEGRFPMYLLKEYVKFENFSAFNFILQLNKNLKVICRRANYLVSPTNN</sequence>